<dbReference type="InterPro" id="IPR001845">
    <property type="entry name" value="HTH_ArsR_DNA-bd_dom"/>
</dbReference>
<dbReference type="PANTHER" id="PTHR39168:SF1">
    <property type="entry name" value="TRANSCRIPTIONAL REGULATORY PROTEIN"/>
    <property type="match status" value="1"/>
</dbReference>
<protein>
    <submittedName>
        <fullName evidence="2">Winged helix-turn-helix transcriptional regulator</fullName>
    </submittedName>
</protein>
<dbReference type="Pfam" id="PF12840">
    <property type="entry name" value="HTH_20"/>
    <property type="match status" value="1"/>
</dbReference>
<dbReference type="PANTHER" id="PTHR39168">
    <property type="entry name" value="TRANSCRIPTIONAL REGULATOR-RELATED"/>
    <property type="match status" value="1"/>
</dbReference>
<reference evidence="2 3" key="1">
    <citation type="submission" date="2020-07" db="EMBL/GenBank/DDBJ databases">
        <title>Halophilic bacteria isolated from french cheeses.</title>
        <authorList>
            <person name="Kothe C.I."/>
            <person name="Farah-Kraiem B."/>
            <person name="Renault P."/>
            <person name="Dridi B."/>
        </authorList>
    </citation>
    <scope>NUCLEOTIDE SEQUENCE [LARGE SCALE GENOMIC DNA]</scope>
    <source>
        <strain evidence="2 3">FME16</strain>
    </source>
</reference>
<evidence type="ECO:0000313" key="2">
    <source>
        <dbReference type="EMBL" id="MBE0404626.1"/>
    </source>
</evidence>
<dbReference type="Gene3D" id="1.10.10.10">
    <property type="entry name" value="Winged helix-like DNA-binding domain superfamily/Winged helix DNA-binding domain"/>
    <property type="match status" value="1"/>
</dbReference>
<dbReference type="PROSITE" id="PS50987">
    <property type="entry name" value="HTH_ARSR_2"/>
    <property type="match status" value="1"/>
</dbReference>
<dbReference type="EMBL" id="RRZC01000016">
    <property type="protein sequence ID" value="MBE0404626.1"/>
    <property type="molecule type" value="Genomic_DNA"/>
</dbReference>
<evidence type="ECO:0000313" key="3">
    <source>
        <dbReference type="Proteomes" id="UP000754821"/>
    </source>
</evidence>
<dbReference type="InterPro" id="IPR052543">
    <property type="entry name" value="HTH_Metal-responsive_Reg"/>
</dbReference>
<name>A0ABR9FDR9_9GAMM</name>
<accession>A0ABR9FDR9</accession>
<evidence type="ECO:0000259" key="1">
    <source>
        <dbReference type="PROSITE" id="PS50987"/>
    </source>
</evidence>
<dbReference type="InterPro" id="IPR036390">
    <property type="entry name" value="WH_DNA-bd_sf"/>
</dbReference>
<proteinExistence type="predicted"/>
<dbReference type="InterPro" id="IPR011991">
    <property type="entry name" value="ArsR-like_HTH"/>
</dbReference>
<dbReference type="SUPFAM" id="SSF46785">
    <property type="entry name" value="Winged helix' DNA-binding domain"/>
    <property type="match status" value="1"/>
</dbReference>
<dbReference type="RefSeq" id="WP_192528164.1">
    <property type="nucleotide sequence ID" value="NZ_RRZC01000016.1"/>
</dbReference>
<comment type="caution">
    <text evidence="2">The sequence shown here is derived from an EMBL/GenBank/DDBJ whole genome shotgun (WGS) entry which is preliminary data.</text>
</comment>
<dbReference type="Proteomes" id="UP000754821">
    <property type="component" value="Unassembled WGS sequence"/>
</dbReference>
<dbReference type="InterPro" id="IPR036388">
    <property type="entry name" value="WH-like_DNA-bd_sf"/>
</dbReference>
<organism evidence="2 3">
    <name type="scientific">Halomonas citrativorans</name>
    <dbReference type="NCBI Taxonomy" id="2742612"/>
    <lineage>
        <taxon>Bacteria</taxon>
        <taxon>Pseudomonadati</taxon>
        <taxon>Pseudomonadota</taxon>
        <taxon>Gammaproteobacteria</taxon>
        <taxon>Oceanospirillales</taxon>
        <taxon>Halomonadaceae</taxon>
        <taxon>Halomonas</taxon>
    </lineage>
</organism>
<gene>
    <name evidence="2" type="ORF">EI163_13855</name>
</gene>
<sequence>MSEGPNIVRVAALIGDNARAEVLSALMSGRAYTATELADTAGVTKQTISFHLGKLLEAALITVEKQGRHRYFMLAGPEVASLLESLMGLAFKNEDGSRFTGPRDPALRKARICYDHLAGELGVCVYEQMLQNGIFQQYSGGLELTQHGRAWFLRLGIDTDALASSKRPLCRTCLDWSERRHHLAGALGSALLNRIQELGWAKQEKDSRVIAFSASGEKALWAMLPPQSTLSVSGQTFTSQRPVDIENIQAIQHP</sequence>
<dbReference type="SMART" id="SM00418">
    <property type="entry name" value="HTH_ARSR"/>
    <property type="match status" value="1"/>
</dbReference>
<feature type="domain" description="HTH arsR-type" evidence="1">
    <location>
        <begin position="1"/>
        <end position="94"/>
    </location>
</feature>
<dbReference type="CDD" id="cd00090">
    <property type="entry name" value="HTH_ARSR"/>
    <property type="match status" value="1"/>
</dbReference>
<keyword evidence="3" id="KW-1185">Reference proteome</keyword>